<gene>
    <name evidence="1" type="ORF">PVAP13_2KG561300</name>
</gene>
<proteinExistence type="predicted"/>
<accession>A0A8T0WIY0</accession>
<dbReference type="AlphaFoldDB" id="A0A8T0WIY0"/>
<evidence type="ECO:0000313" key="1">
    <source>
        <dbReference type="EMBL" id="KAG2647118.1"/>
    </source>
</evidence>
<dbReference type="Proteomes" id="UP000823388">
    <property type="component" value="Chromosome 2K"/>
</dbReference>
<sequence length="66" mass="7431">MCVSIYRTAKLLRRGRSNFSWSSIQLKWFDQATLGPHKLRGSGDVSSQFPNMPKIWIAASIMSNAS</sequence>
<name>A0A8T0WIY0_PANVG</name>
<protein>
    <submittedName>
        <fullName evidence="1">Uncharacterized protein</fullName>
    </submittedName>
</protein>
<reference evidence="1" key="1">
    <citation type="submission" date="2020-05" db="EMBL/GenBank/DDBJ databases">
        <title>WGS assembly of Panicum virgatum.</title>
        <authorList>
            <person name="Lovell J.T."/>
            <person name="Jenkins J."/>
            <person name="Shu S."/>
            <person name="Juenger T.E."/>
            <person name="Schmutz J."/>
        </authorList>
    </citation>
    <scope>NUCLEOTIDE SEQUENCE</scope>
    <source>
        <strain evidence="1">AP13</strain>
    </source>
</reference>
<keyword evidence="2" id="KW-1185">Reference proteome</keyword>
<evidence type="ECO:0000313" key="2">
    <source>
        <dbReference type="Proteomes" id="UP000823388"/>
    </source>
</evidence>
<comment type="caution">
    <text evidence="1">The sequence shown here is derived from an EMBL/GenBank/DDBJ whole genome shotgun (WGS) entry which is preliminary data.</text>
</comment>
<dbReference type="EMBL" id="CM029039">
    <property type="protein sequence ID" value="KAG2647118.1"/>
    <property type="molecule type" value="Genomic_DNA"/>
</dbReference>
<organism evidence="1 2">
    <name type="scientific">Panicum virgatum</name>
    <name type="common">Blackwell switchgrass</name>
    <dbReference type="NCBI Taxonomy" id="38727"/>
    <lineage>
        <taxon>Eukaryota</taxon>
        <taxon>Viridiplantae</taxon>
        <taxon>Streptophyta</taxon>
        <taxon>Embryophyta</taxon>
        <taxon>Tracheophyta</taxon>
        <taxon>Spermatophyta</taxon>
        <taxon>Magnoliopsida</taxon>
        <taxon>Liliopsida</taxon>
        <taxon>Poales</taxon>
        <taxon>Poaceae</taxon>
        <taxon>PACMAD clade</taxon>
        <taxon>Panicoideae</taxon>
        <taxon>Panicodae</taxon>
        <taxon>Paniceae</taxon>
        <taxon>Panicinae</taxon>
        <taxon>Panicum</taxon>
        <taxon>Panicum sect. Hiantes</taxon>
    </lineage>
</organism>